<protein>
    <submittedName>
        <fullName evidence="2">Uncharacterized protein</fullName>
    </submittedName>
</protein>
<evidence type="ECO:0000313" key="3">
    <source>
        <dbReference type="Proteomes" id="UP000030001"/>
    </source>
</evidence>
<dbReference type="Gene3D" id="3.30.420.40">
    <property type="match status" value="2"/>
</dbReference>
<dbReference type="PANTHER" id="PTHR18964:SF170">
    <property type="entry name" value="SUGAR KINASE"/>
    <property type="match status" value="1"/>
</dbReference>
<dbReference type="AlphaFoldDB" id="A0A099YEU9"/>
<dbReference type="CDD" id="cd24152">
    <property type="entry name" value="ASKHA_NBD_ROK-like"/>
    <property type="match status" value="1"/>
</dbReference>
<reference evidence="2 3" key="1">
    <citation type="submission" date="2014-09" db="EMBL/GenBank/DDBJ databases">
        <title>Lactobacillus mucosae CRL573 Genome Sequencing.</title>
        <authorList>
            <person name="Bleckwedel J."/>
            <person name="Teran L.C."/>
            <person name="Bonacina J."/>
            <person name="Saavedra L."/>
            <person name="Mozzi F.B."/>
            <person name="Raya R.R."/>
        </authorList>
    </citation>
    <scope>NUCLEOTIDE SEQUENCE [LARGE SCALE GENOMIC DNA]</scope>
    <source>
        <strain evidence="2 3">CRL573</strain>
    </source>
</reference>
<dbReference type="RefSeq" id="WP_034539214.1">
    <property type="nucleotide sequence ID" value="NZ_CP049766.1"/>
</dbReference>
<sequence length="304" mass="32714">MHSFLSIDVGGTAIKYALLNNAGQITKKDKVPTPTSSLTEFMKSLYAIIDQYQAQISGLAVCVPGKVDPQKQVVVFSDTLPFLKNWDLPKLFKEHYRKILPIAVENEGRAAALAESWLGNLHGETDAAAILLGTDISSGIITNGKLNYGAHAGAGMLNFVPTNFKAEGTDRLAGFNGSSVKMIQDVIEASGLPEGADGLAAFRMIEAGNPDAAKVFNEYCYQIACLILSMQAIVDLNKVVIGGGVSAQPILIKTINAQYDQLVESMPIVKKEMVKPKIEPAKFKNDANLYGALDALLLKLDEQN</sequence>
<evidence type="ECO:0000313" key="2">
    <source>
        <dbReference type="EMBL" id="KGL67438.1"/>
    </source>
</evidence>
<organism evidence="2 3">
    <name type="scientific">Limosilactobacillus mucosae</name>
    <name type="common">Lactobacillus mucosae</name>
    <dbReference type="NCBI Taxonomy" id="97478"/>
    <lineage>
        <taxon>Bacteria</taxon>
        <taxon>Bacillati</taxon>
        <taxon>Bacillota</taxon>
        <taxon>Bacilli</taxon>
        <taxon>Lactobacillales</taxon>
        <taxon>Lactobacillaceae</taxon>
        <taxon>Limosilactobacillus</taxon>
    </lineage>
</organism>
<dbReference type="EMBL" id="JROC01000022">
    <property type="protein sequence ID" value="KGL67438.1"/>
    <property type="molecule type" value="Genomic_DNA"/>
</dbReference>
<evidence type="ECO:0000256" key="1">
    <source>
        <dbReference type="ARBA" id="ARBA00006479"/>
    </source>
</evidence>
<dbReference type="SUPFAM" id="SSF53067">
    <property type="entry name" value="Actin-like ATPase domain"/>
    <property type="match status" value="1"/>
</dbReference>
<dbReference type="InterPro" id="IPR043129">
    <property type="entry name" value="ATPase_NBD"/>
</dbReference>
<dbReference type="InterPro" id="IPR000600">
    <property type="entry name" value="ROK"/>
</dbReference>
<dbReference type="PANTHER" id="PTHR18964">
    <property type="entry name" value="ROK (REPRESSOR, ORF, KINASE) FAMILY"/>
    <property type="match status" value="1"/>
</dbReference>
<gene>
    <name evidence="2" type="ORF">LX03_01625</name>
</gene>
<name>A0A099YEU9_LIMMU</name>
<proteinExistence type="inferred from homology"/>
<accession>A0A099YEU9</accession>
<comment type="caution">
    <text evidence="2">The sequence shown here is derived from an EMBL/GenBank/DDBJ whole genome shotgun (WGS) entry which is preliminary data.</text>
</comment>
<dbReference type="Pfam" id="PF00480">
    <property type="entry name" value="ROK"/>
    <property type="match status" value="1"/>
</dbReference>
<dbReference type="Proteomes" id="UP000030001">
    <property type="component" value="Unassembled WGS sequence"/>
</dbReference>
<comment type="similarity">
    <text evidence="1">Belongs to the ROK (NagC/XylR) family.</text>
</comment>